<dbReference type="RefSeq" id="WP_264069613.1">
    <property type="nucleotide sequence ID" value="NZ_JACKTY010000033.1"/>
</dbReference>
<evidence type="ECO:0000313" key="3">
    <source>
        <dbReference type="Proteomes" id="UP001526201"/>
    </source>
</evidence>
<comment type="caution">
    <text evidence="2">The sequence shown here is derived from an EMBL/GenBank/DDBJ whole genome shotgun (WGS) entry which is preliminary data.</text>
</comment>
<dbReference type="Proteomes" id="UP001526201">
    <property type="component" value="Unassembled WGS sequence"/>
</dbReference>
<evidence type="ECO:0008006" key="4">
    <source>
        <dbReference type="Google" id="ProtNLM"/>
    </source>
</evidence>
<keyword evidence="3" id="KW-1185">Reference proteome</keyword>
<name>A0ABT3CG68_9MYCO</name>
<organism evidence="2 3">
    <name type="scientific">Mycolicibacterium komossense</name>
    <dbReference type="NCBI Taxonomy" id="1779"/>
    <lineage>
        <taxon>Bacteria</taxon>
        <taxon>Bacillati</taxon>
        <taxon>Actinomycetota</taxon>
        <taxon>Actinomycetes</taxon>
        <taxon>Mycobacteriales</taxon>
        <taxon>Mycobacteriaceae</taxon>
        <taxon>Mycolicibacterium</taxon>
    </lineage>
</organism>
<keyword evidence="1" id="KW-1133">Transmembrane helix</keyword>
<evidence type="ECO:0000256" key="1">
    <source>
        <dbReference type="SAM" id="Phobius"/>
    </source>
</evidence>
<dbReference type="EMBL" id="JACKTY010000033">
    <property type="protein sequence ID" value="MCV7228473.1"/>
    <property type="molecule type" value="Genomic_DNA"/>
</dbReference>
<protein>
    <recommendedName>
        <fullName evidence="4">DUF805 domain-containing protein</fullName>
    </recommendedName>
</protein>
<feature type="transmembrane region" description="Helical" evidence="1">
    <location>
        <begin position="88"/>
        <end position="108"/>
    </location>
</feature>
<reference evidence="2 3" key="1">
    <citation type="journal article" date="2022" name="BMC Genomics">
        <title>Comparative genome analysis of mycobacteria focusing on tRNA and non-coding RNA.</title>
        <authorList>
            <person name="Behra P.R.K."/>
            <person name="Pettersson B.M.F."/>
            <person name="Ramesh M."/>
            <person name="Das S."/>
            <person name="Dasgupta S."/>
            <person name="Kirsebom L.A."/>
        </authorList>
    </citation>
    <scope>NUCLEOTIDE SEQUENCE [LARGE SCALE GENOMIC DNA]</scope>
    <source>
        <strain evidence="2 3">DSM 44078</strain>
    </source>
</reference>
<feature type="transmembrane region" description="Helical" evidence="1">
    <location>
        <begin position="61"/>
        <end position="81"/>
    </location>
</feature>
<accession>A0ABT3CG68</accession>
<proteinExistence type="predicted"/>
<gene>
    <name evidence="2" type="ORF">H7J73_20885</name>
</gene>
<feature type="transmembrane region" description="Helical" evidence="1">
    <location>
        <begin position="120"/>
        <end position="141"/>
    </location>
</feature>
<keyword evidence="1" id="KW-0812">Transmembrane</keyword>
<sequence>MQADEFTRTFRSIERRVLEDVYIGRILRLVVIAAVLVLATSAFLGGRFSVRSARDGLNGDWLSVVATTVFVMACGVSLCALARKRFRWSCLALYFDALALVTGLAAVWSQQTGPSGLSWWAPMGVLAATALGLAWSSVVAIPLDRSQPDMRVATDRRVSR</sequence>
<evidence type="ECO:0000313" key="2">
    <source>
        <dbReference type="EMBL" id="MCV7228473.1"/>
    </source>
</evidence>
<feature type="transmembrane region" description="Helical" evidence="1">
    <location>
        <begin position="21"/>
        <end position="41"/>
    </location>
</feature>
<keyword evidence="1" id="KW-0472">Membrane</keyword>